<dbReference type="InterPro" id="IPR016461">
    <property type="entry name" value="COMT-like"/>
</dbReference>
<dbReference type="SUPFAM" id="SSF46785">
    <property type="entry name" value="Winged helix' DNA-binding domain"/>
    <property type="match status" value="1"/>
</dbReference>
<dbReference type="Proteomes" id="UP000289738">
    <property type="component" value="Chromosome B04"/>
</dbReference>
<dbReference type="InterPro" id="IPR001077">
    <property type="entry name" value="COMT_C"/>
</dbReference>
<dbReference type="GO" id="GO:0008171">
    <property type="term" value="F:O-methyltransferase activity"/>
    <property type="evidence" value="ECO:0007669"/>
    <property type="project" value="InterPro"/>
</dbReference>
<evidence type="ECO:0000313" key="5">
    <source>
        <dbReference type="EMBL" id="RYR16168.1"/>
    </source>
</evidence>
<dbReference type="PANTHER" id="PTHR11746">
    <property type="entry name" value="O-METHYLTRANSFERASE"/>
    <property type="match status" value="1"/>
</dbReference>
<dbReference type="InterPro" id="IPR012967">
    <property type="entry name" value="COMT_dimerisation"/>
</dbReference>
<dbReference type="GO" id="GO:0046983">
    <property type="term" value="F:protein dimerization activity"/>
    <property type="evidence" value="ECO:0007669"/>
    <property type="project" value="InterPro"/>
</dbReference>
<evidence type="ECO:0000256" key="1">
    <source>
        <dbReference type="ARBA" id="ARBA00022603"/>
    </source>
</evidence>
<keyword evidence="6" id="KW-1185">Reference proteome</keyword>
<sequence>MASNNGRSASESFKAQALVYRHMFSILDPMCLKWIIDSRIPNIIHDHGKPITLSELVSVLKIPSTKVDRIHVFMRYMAYIGYFDITKVRIHDGNEEEEKEAFALTAASELLIKGTENPCIAPLVEFVMDPLISDSFNYLSKWFSDEDRRLYEITLGKPLWEYLDKNPRLLGLFNDAMAGDSQMIKLALKDHNMVFEGLETIVDVGGGNGTTALIISEKFPALKCIVFDLPMVVESLKGFNNLSFVGGDMFDSIPKADAILLKLVLHNWSDNNCIKILRNCKDAVKVSSKDKKGKIIILETVINEEQDEPEITRLKFLMNINMQIIHGKERTEEEWKNIFHEAGLYDYKIFSFTGYLSLIEILKFLTLMSKFDRIIMTMETAMDSTTSVIAQLIGNALVGQYYTVLHQSPGSAIRFYIDSSELSQPN</sequence>
<dbReference type="Gene3D" id="1.10.10.10">
    <property type="entry name" value="Winged helix-like DNA-binding domain superfamily/Winged helix DNA-binding domain"/>
    <property type="match status" value="1"/>
</dbReference>
<dbReference type="Pfam" id="PF08100">
    <property type="entry name" value="Dimerisation"/>
    <property type="match status" value="1"/>
</dbReference>
<dbReference type="InterPro" id="IPR036390">
    <property type="entry name" value="WH_DNA-bd_sf"/>
</dbReference>
<dbReference type="PROSITE" id="PS50177">
    <property type="entry name" value="NTF2_DOMAIN"/>
    <property type="match status" value="1"/>
</dbReference>
<dbReference type="EMBL" id="SDMP01000014">
    <property type="protein sequence ID" value="RYR16168.1"/>
    <property type="molecule type" value="Genomic_DNA"/>
</dbReference>
<evidence type="ECO:0000313" key="6">
    <source>
        <dbReference type="Proteomes" id="UP000289738"/>
    </source>
</evidence>
<dbReference type="CDD" id="cd02440">
    <property type="entry name" value="AdoMet_MTases"/>
    <property type="match status" value="1"/>
</dbReference>
<keyword evidence="2" id="KW-0808">Transferase</keyword>
<organism evidence="5 6">
    <name type="scientific">Arachis hypogaea</name>
    <name type="common">Peanut</name>
    <dbReference type="NCBI Taxonomy" id="3818"/>
    <lineage>
        <taxon>Eukaryota</taxon>
        <taxon>Viridiplantae</taxon>
        <taxon>Streptophyta</taxon>
        <taxon>Embryophyta</taxon>
        <taxon>Tracheophyta</taxon>
        <taxon>Spermatophyta</taxon>
        <taxon>Magnoliopsida</taxon>
        <taxon>eudicotyledons</taxon>
        <taxon>Gunneridae</taxon>
        <taxon>Pentapetalae</taxon>
        <taxon>rosids</taxon>
        <taxon>fabids</taxon>
        <taxon>Fabales</taxon>
        <taxon>Fabaceae</taxon>
        <taxon>Papilionoideae</taxon>
        <taxon>50 kb inversion clade</taxon>
        <taxon>dalbergioids sensu lato</taxon>
        <taxon>Dalbergieae</taxon>
        <taxon>Pterocarpus clade</taxon>
        <taxon>Arachis</taxon>
    </lineage>
</organism>
<keyword evidence="3" id="KW-0949">S-adenosyl-L-methionine</keyword>
<feature type="domain" description="NTF2" evidence="4">
    <location>
        <begin position="393"/>
        <end position="426"/>
    </location>
</feature>
<accession>A0A444ZPT2</accession>
<dbReference type="InterPro" id="IPR029063">
    <property type="entry name" value="SAM-dependent_MTases_sf"/>
</dbReference>
<evidence type="ECO:0000256" key="2">
    <source>
        <dbReference type="ARBA" id="ARBA00022679"/>
    </source>
</evidence>
<keyword evidence="1" id="KW-0489">Methyltransferase</keyword>
<dbReference type="STRING" id="3818.A0A444ZPT2"/>
<dbReference type="GO" id="GO:0008757">
    <property type="term" value="F:S-adenosylmethionine-dependent methyltransferase activity"/>
    <property type="evidence" value="ECO:0007669"/>
    <property type="project" value="UniProtKB-ARBA"/>
</dbReference>
<evidence type="ECO:0000256" key="3">
    <source>
        <dbReference type="ARBA" id="ARBA00022691"/>
    </source>
</evidence>
<reference evidence="5 6" key="1">
    <citation type="submission" date="2019-01" db="EMBL/GenBank/DDBJ databases">
        <title>Sequencing of cultivated peanut Arachis hypogaea provides insights into genome evolution and oil improvement.</title>
        <authorList>
            <person name="Chen X."/>
        </authorList>
    </citation>
    <scope>NUCLEOTIDE SEQUENCE [LARGE SCALE GENOMIC DNA]</scope>
    <source>
        <strain evidence="6">cv. Fuhuasheng</strain>
        <tissue evidence="5">Leaves</tissue>
    </source>
</reference>
<comment type="caution">
    <text evidence="5">The sequence shown here is derived from an EMBL/GenBank/DDBJ whole genome shotgun (WGS) entry which is preliminary data.</text>
</comment>
<dbReference type="Pfam" id="PF00891">
    <property type="entry name" value="Methyltransf_2"/>
    <property type="match status" value="1"/>
</dbReference>
<dbReference type="FunFam" id="3.40.50.150:FF:000057">
    <property type="entry name" value="O-methyltransferase ZRP4"/>
    <property type="match status" value="1"/>
</dbReference>
<name>A0A444ZPT2_ARAHY</name>
<dbReference type="PROSITE" id="PS51683">
    <property type="entry name" value="SAM_OMT_II"/>
    <property type="match status" value="1"/>
</dbReference>
<dbReference type="InterPro" id="IPR036388">
    <property type="entry name" value="WH-like_DNA-bd_sf"/>
</dbReference>
<dbReference type="InterPro" id="IPR018222">
    <property type="entry name" value="Nuclear_transport_factor_2_euk"/>
</dbReference>
<protein>
    <recommendedName>
        <fullName evidence="4">NTF2 domain-containing protein</fullName>
    </recommendedName>
</protein>
<dbReference type="SUPFAM" id="SSF53335">
    <property type="entry name" value="S-adenosyl-L-methionine-dependent methyltransferases"/>
    <property type="match status" value="1"/>
</dbReference>
<proteinExistence type="predicted"/>
<dbReference type="AlphaFoldDB" id="A0A444ZPT2"/>
<evidence type="ECO:0000259" key="4">
    <source>
        <dbReference type="PROSITE" id="PS50177"/>
    </source>
</evidence>
<dbReference type="Gene3D" id="3.40.50.150">
    <property type="entry name" value="Vaccinia Virus protein VP39"/>
    <property type="match status" value="1"/>
</dbReference>
<gene>
    <name evidence="5" type="ORF">Ahy_B04g073151</name>
</gene>
<dbReference type="GO" id="GO:0032259">
    <property type="term" value="P:methylation"/>
    <property type="evidence" value="ECO:0007669"/>
    <property type="project" value="UniProtKB-KW"/>
</dbReference>